<organism evidence="5 6">
    <name type="scientific">Rubrivivax gelatinosus</name>
    <name type="common">Rhodocyclus gelatinosus</name>
    <name type="synonym">Rhodopseudomonas gelatinosa</name>
    <dbReference type="NCBI Taxonomy" id="28068"/>
    <lineage>
        <taxon>Bacteria</taxon>
        <taxon>Pseudomonadati</taxon>
        <taxon>Pseudomonadota</taxon>
        <taxon>Betaproteobacteria</taxon>
        <taxon>Burkholderiales</taxon>
        <taxon>Sphaerotilaceae</taxon>
        <taxon>Rubrivivax</taxon>
    </lineage>
</organism>
<comment type="similarity">
    <text evidence="1">Belongs to the TrbG/VirB9 family.</text>
</comment>
<feature type="region of interest" description="Disordered" evidence="3">
    <location>
        <begin position="280"/>
        <end position="315"/>
    </location>
</feature>
<evidence type="ECO:0000313" key="6">
    <source>
        <dbReference type="Proteomes" id="UP001041814"/>
    </source>
</evidence>
<evidence type="ECO:0000256" key="4">
    <source>
        <dbReference type="SAM" id="SignalP"/>
    </source>
</evidence>
<feature type="signal peptide" evidence="4">
    <location>
        <begin position="1"/>
        <end position="23"/>
    </location>
</feature>
<evidence type="ECO:0000256" key="2">
    <source>
        <dbReference type="ARBA" id="ARBA00022729"/>
    </source>
</evidence>
<gene>
    <name evidence="5" type="ORF">CKO43_02060</name>
</gene>
<dbReference type="EMBL" id="NRRU01000004">
    <property type="protein sequence ID" value="MBK1711562.1"/>
    <property type="molecule type" value="Genomic_DNA"/>
</dbReference>
<dbReference type="InterPro" id="IPR033645">
    <property type="entry name" value="VirB9/CagX/TrbG_C"/>
</dbReference>
<dbReference type="InterPro" id="IPR010258">
    <property type="entry name" value="Conjugal_tfr_TrbG/VirB9/CagX"/>
</dbReference>
<evidence type="ECO:0000256" key="3">
    <source>
        <dbReference type="SAM" id="MobiDB-lite"/>
    </source>
</evidence>
<name>A0ABS1DNH4_RUBGE</name>
<dbReference type="InterPro" id="IPR038161">
    <property type="entry name" value="VirB9/CagX/TrbG_C_sf"/>
</dbReference>
<evidence type="ECO:0000256" key="1">
    <source>
        <dbReference type="ARBA" id="ARBA00006135"/>
    </source>
</evidence>
<dbReference type="RefSeq" id="WP_200225322.1">
    <property type="nucleotide sequence ID" value="NZ_NRRT01000001.1"/>
</dbReference>
<accession>A0ABS1DNH4</accession>
<proteinExistence type="inferred from homology"/>
<sequence>MRSAATSIAAAALLALGITPALAADPRLKEVVYDSGAVVTVPVRKGTVTHVELAADESIVEVASGLGADCAKPDASWCVSAQAGGRNLFVKARSAAHEPNNLAVVTDRRSYMLRFQVLADRDARQPVYRLALKSPAPPKRSEVAAATLPSLPQVREADIVAERLGTAPAVVNASYSIAEGAGSEHIVPTLMFDDGRFTYLRFPNNREVPAVFHVLGDGSETLVNARMEGDLLVVDRVSRRLKLRAGSAVVAVWNDGFDLDGVPPENATTVLGVARVMREHPAPQTAAVEPPAGPDRPQPAPLLRADRSTEPGASR</sequence>
<dbReference type="CDD" id="cd06911">
    <property type="entry name" value="VirB9_CagX_TrbG"/>
    <property type="match status" value="1"/>
</dbReference>
<comment type="caution">
    <text evidence="5">The sequence shown here is derived from an EMBL/GenBank/DDBJ whole genome shotgun (WGS) entry which is preliminary data.</text>
</comment>
<dbReference type="Pfam" id="PF03524">
    <property type="entry name" value="CagX"/>
    <property type="match status" value="1"/>
</dbReference>
<protein>
    <submittedName>
        <fullName evidence="5">Type IV secretion system protein VirB9</fullName>
    </submittedName>
</protein>
<reference evidence="5" key="2">
    <citation type="journal article" date="2020" name="Microorganisms">
        <title>Osmotic Adaptation and Compatible Solute Biosynthesis of Phototrophic Bacteria as Revealed from Genome Analyses.</title>
        <authorList>
            <person name="Imhoff J.F."/>
            <person name="Rahn T."/>
            <person name="Kunzel S."/>
            <person name="Keller A."/>
            <person name="Neulinger S.C."/>
        </authorList>
    </citation>
    <scope>NUCLEOTIDE SEQUENCE</scope>
    <source>
        <strain evidence="5">IM 151</strain>
    </source>
</reference>
<feature type="compositionally biased region" description="Pro residues" evidence="3">
    <location>
        <begin position="291"/>
        <end position="300"/>
    </location>
</feature>
<keyword evidence="6" id="KW-1185">Reference proteome</keyword>
<feature type="chain" id="PRO_5046737580" evidence="4">
    <location>
        <begin position="24"/>
        <end position="315"/>
    </location>
</feature>
<keyword evidence="2 4" id="KW-0732">Signal</keyword>
<dbReference type="Gene3D" id="2.60.40.2500">
    <property type="match status" value="1"/>
</dbReference>
<dbReference type="Proteomes" id="UP001041814">
    <property type="component" value="Unassembled WGS sequence"/>
</dbReference>
<evidence type="ECO:0000313" key="5">
    <source>
        <dbReference type="EMBL" id="MBK1711562.1"/>
    </source>
</evidence>
<reference evidence="5" key="1">
    <citation type="submission" date="2017-08" db="EMBL/GenBank/DDBJ databases">
        <authorList>
            <person name="Imhoff J.F."/>
            <person name="Rahn T."/>
            <person name="Kuenzel S."/>
            <person name="Neulinger S.C."/>
        </authorList>
    </citation>
    <scope>NUCLEOTIDE SEQUENCE</scope>
    <source>
        <strain evidence="5">IM 151</strain>
    </source>
</reference>